<keyword evidence="1" id="KW-1133">Transmembrane helix</keyword>
<protein>
    <recommendedName>
        <fullName evidence="4">DUF5666 domain-containing protein</fullName>
    </recommendedName>
</protein>
<dbReference type="EMBL" id="FOYI01000003">
    <property type="protein sequence ID" value="SFR04952.1"/>
    <property type="molecule type" value="Genomic_DNA"/>
</dbReference>
<sequence length="116" mass="12509">MSPKAKPYSLGRTIAVGLAIAASFAILSLFFLYLQARGNLQRLAGEVVAVSQVGVSVQNARGDITAVTVPLDAELHGMASFRELEPGQHVMIRGRILDDGTFEVDRMRTLTEGPVR</sequence>
<gene>
    <name evidence="2" type="ORF">SAMN04515673_103275</name>
</gene>
<dbReference type="AlphaFoldDB" id="A0A1I6DHZ3"/>
<evidence type="ECO:0000256" key="1">
    <source>
        <dbReference type="SAM" id="Phobius"/>
    </source>
</evidence>
<dbReference type="STRING" id="871652.SAMN04515673_103275"/>
<dbReference type="Proteomes" id="UP000199302">
    <property type="component" value="Unassembled WGS sequence"/>
</dbReference>
<reference evidence="2 3" key="1">
    <citation type="submission" date="2016-10" db="EMBL/GenBank/DDBJ databases">
        <authorList>
            <person name="de Groot N.N."/>
        </authorList>
    </citation>
    <scope>NUCLEOTIDE SEQUENCE [LARGE SCALE GENOMIC DNA]</scope>
    <source>
        <strain evidence="3">KMM 9023,NRIC 0796,JCM 17311,KCTC 23692</strain>
    </source>
</reference>
<keyword evidence="1" id="KW-0472">Membrane</keyword>
<keyword evidence="1" id="KW-0812">Transmembrane</keyword>
<keyword evidence="3" id="KW-1185">Reference proteome</keyword>
<proteinExistence type="predicted"/>
<evidence type="ECO:0000313" key="2">
    <source>
        <dbReference type="EMBL" id="SFR04952.1"/>
    </source>
</evidence>
<evidence type="ECO:0008006" key="4">
    <source>
        <dbReference type="Google" id="ProtNLM"/>
    </source>
</evidence>
<name>A0A1I6DHZ3_9RHOB</name>
<feature type="transmembrane region" description="Helical" evidence="1">
    <location>
        <begin position="12"/>
        <end position="34"/>
    </location>
</feature>
<dbReference type="RefSeq" id="WP_092078286.1">
    <property type="nucleotide sequence ID" value="NZ_FOYI01000003.1"/>
</dbReference>
<organism evidence="2 3">
    <name type="scientific">Poseidonocella sedimentorum</name>
    <dbReference type="NCBI Taxonomy" id="871652"/>
    <lineage>
        <taxon>Bacteria</taxon>
        <taxon>Pseudomonadati</taxon>
        <taxon>Pseudomonadota</taxon>
        <taxon>Alphaproteobacteria</taxon>
        <taxon>Rhodobacterales</taxon>
        <taxon>Roseobacteraceae</taxon>
        <taxon>Poseidonocella</taxon>
    </lineage>
</organism>
<accession>A0A1I6DHZ3</accession>
<evidence type="ECO:0000313" key="3">
    <source>
        <dbReference type="Proteomes" id="UP000199302"/>
    </source>
</evidence>